<dbReference type="AlphaFoldDB" id="A0A1X7SZZ0"/>
<dbReference type="InParanoid" id="A0A1X7SZZ0"/>
<proteinExistence type="predicted"/>
<reference evidence="1" key="1">
    <citation type="submission" date="2017-05" db="UniProtKB">
        <authorList>
            <consortium name="EnsemblMetazoa"/>
        </authorList>
    </citation>
    <scope>IDENTIFICATION</scope>
</reference>
<protein>
    <submittedName>
        <fullName evidence="1">Uncharacterized protein</fullName>
    </submittedName>
</protein>
<sequence>MIEFTCQPQSLMSYDETDSELSSLGTCSTQDTEEDLMYCTETLMESHAPANSCWVI</sequence>
<name>A0A1X7SZZ0_AMPQE</name>
<evidence type="ECO:0000313" key="1">
    <source>
        <dbReference type="EnsemblMetazoa" id="Aqu2.1.07723_001"/>
    </source>
</evidence>
<organism evidence="1">
    <name type="scientific">Amphimedon queenslandica</name>
    <name type="common">Sponge</name>
    <dbReference type="NCBI Taxonomy" id="400682"/>
    <lineage>
        <taxon>Eukaryota</taxon>
        <taxon>Metazoa</taxon>
        <taxon>Porifera</taxon>
        <taxon>Demospongiae</taxon>
        <taxon>Heteroscleromorpha</taxon>
        <taxon>Haplosclerida</taxon>
        <taxon>Niphatidae</taxon>
        <taxon>Amphimedon</taxon>
    </lineage>
</organism>
<dbReference type="EnsemblMetazoa" id="Aqu2.1.07723_001">
    <property type="protein sequence ID" value="Aqu2.1.07723_001"/>
    <property type="gene ID" value="Aqu2.1.07723"/>
</dbReference>
<accession>A0A1X7SZZ0</accession>